<dbReference type="Pfam" id="PF12776">
    <property type="entry name" value="Myb_DNA-bind_3"/>
    <property type="match status" value="1"/>
</dbReference>
<feature type="compositionally biased region" description="Acidic residues" evidence="1">
    <location>
        <begin position="258"/>
        <end position="269"/>
    </location>
</feature>
<dbReference type="PANTHER" id="PTHR47584">
    <property type="match status" value="1"/>
</dbReference>
<dbReference type="InterPro" id="IPR045026">
    <property type="entry name" value="LIMYB"/>
</dbReference>
<sequence>MLWNRVGPPPSPHPSSFFDRQRRSASVNLGTPVSFACNRARSPTVKASFPVSLSSTRIRQNSSPYHCHLIIKRVDCGFTVPYPNPRFYRRKKTLDDIVDYLPPTYSEFIKQFESSRTGKDWEQISRELEEKFPSVILGVDKVKTKAQRLKTQYTQFTELIQHTGVGWDGPTNTVKANPDIWDKIIKRNSNFRTFRSKGCKHYEALKLIYKTSSATGGLRISSTDPPHSPRSYERIEEEFLALRNSRGKEAIDLAEGSGDSDDPIDEAEEPVVTGSRRRVRKRGSNNKSQLQELIDLYKESKVKKDKAKNSTPPESKKSKSVTSPEKPAQNSIGEAMVILNQMRGTISVREYLAGTARITEDERWRQAFVWMYEEARREWLHNLVHP</sequence>
<evidence type="ECO:0000259" key="2">
    <source>
        <dbReference type="Pfam" id="PF12776"/>
    </source>
</evidence>
<dbReference type="AlphaFoldDB" id="A0A218Y188"/>
<proteinExistence type="predicted"/>
<comment type="caution">
    <text evidence="3">The sequence shown here is derived from an EMBL/GenBank/DDBJ whole genome shotgun (WGS) entry which is preliminary data.</text>
</comment>
<name>A0A218Y188_PUNGR</name>
<gene>
    <name evidence="3" type="ORF">CDL15_Pgr023376</name>
</gene>
<feature type="region of interest" description="Disordered" evidence="1">
    <location>
        <begin position="253"/>
        <end position="286"/>
    </location>
</feature>
<evidence type="ECO:0000313" key="4">
    <source>
        <dbReference type="Proteomes" id="UP000197138"/>
    </source>
</evidence>
<reference evidence="4" key="1">
    <citation type="journal article" date="2017" name="Plant J.">
        <title>The pomegranate (Punica granatum L.) genome and the genomics of punicalagin biosynthesis.</title>
        <authorList>
            <person name="Qin G."/>
            <person name="Xu C."/>
            <person name="Ming R."/>
            <person name="Tang H."/>
            <person name="Guyot R."/>
            <person name="Kramer E.M."/>
            <person name="Hu Y."/>
            <person name="Yi X."/>
            <person name="Qi Y."/>
            <person name="Xu X."/>
            <person name="Gao Z."/>
            <person name="Pan H."/>
            <person name="Jian J."/>
            <person name="Tian Y."/>
            <person name="Yue Z."/>
            <person name="Xu Y."/>
        </authorList>
    </citation>
    <scope>NUCLEOTIDE SEQUENCE [LARGE SCALE GENOMIC DNA]</scope>
    <source>
        <strain evidence="4">cv. Dabenzi</strain>
    </source>
</reference>
<feature type="compositionally biased region" description="Basic residues" evidence="1">
    <location>
        <begin position="275"/>
        <end position="284"/>
    </location>
</feature>
<evidence type="ECO:0000313" key="3">
    <source>
        <dbReference type="EMBL" id="OWM91043.1"/>
    </source>
</evidence>
<dbReference type="InterPro" id="IPR024752">
    <property type="entry name" value="Myb/SANT-like_dom"/>
</dbReference>
<protein>
    <recommendedName>
        <fullName evidence="2">Myb/SANT-like domain-containing protein</fullName>
    </recommendedName>
</protein>
<dbReference type="EMBL" id="MTKT01000420">
    <property type="protein sequence ID" value="OWM91043.1"/>
    <property type="molecule type" value="Genomic_DNA"/>
</dbReference>
<feature type="domain" description="Myb/SANT-like" evidence="2">
    <location>
        <begin position="117"/>
        <end position="183"/>
    </location>
</feature>
<feature type="compositionally biased region" description="Polar residues" evidence="1">
    <location>
        <begin position="320"/>
        <end position="329"/>
    </location>
</feature>
<feature type="region of interest" description="Disordered" evidence="1">
    <location>
        <begin position="1"/>
        <end position="20"/>
    </location>
</feature>
<dbReference type="PANTHER" id="PTHR47584:SF14">
    <property type="entry name" value="L10-INTERACTING MYB DOMAIN-CONTAINING PROTEIN-LIKE"/>
    <property type="match status" value="1"/>
</dbReference>
<organism evidence="3 4">
    <name type="scientific">Punica granatum</name>
    <name type="common">Pomegranate</name>
    <dbReference type="NCBI Taxonomy" id="22663"/>
    <lineage>
        <taxon>Eukaryota</taxon>
        <taxon>Viridiplantae</taxon>
        <taxon>Streptophyta</taxon>
        <taxon>Embryophyta</taxon>
        <taxon>Tracheophyta</taxon>
        <taxon>Spermatophyta</taxon>
        <taxon>Magnoliopsida</taxon>
        <taxon>eudicotyledons</taxon>
        <taxon>Gunneridae</taxon>
        <taxon>Pentapetalae</taxon>
        <taxon>rosids</taxon>
        <taxon>malvids</taxon>
        <taxon>Myrtales</taxon>
        <taxon>Lythraceae</taxon>
        <taxon>Punica</taxon>
    </lineage>
</organism>
<feature type="region of interest" description="Disordered" evidence="1">
    <location>
        <begin position="301"/>
        <end position="329"/>
    </location>
</feature>
<evidence type="ECO:0000256" key="1">
    <source>
        <dbReference type="SAM" id="MobiDB-lite"/>
    </source>
</evidence>
<accession>A0A218Y188</accession>
<dbReference type="Proteomes" id="UP000197138">
    <property type="component" value="Unassembled WGS sequence"/>
</dbReference>